<dbReference type="InterPro" id="IPR018201">
    <property type="entry name" value="Ketoacyl_synth_AS"/>
</dbReference>
<dbReference type="InterPro" id="IPR014031">
    <property type="entry name" value="Ketoacyl_synth_C"/>
</dbReference>
<dbReference type="Pfam" id="PF16197">
    <property type="entry name" value="KAsynt_C_assoc"/>
    <property type="match status" value="1"/>
</dbReference>
<feature type="active site" description="Proton donor; for dehydratase activity" evidence="6">
    <location>
        <position position="1098"/>
    </location>
</feature>
<dbReference type="SMART" id="SM00822">
    <property type="entry name" value="PKS_KR"/>
    <property type="match status" value="1"/>
</dbReference>
<dbReference type="InterPro" id="IPR020806">
    <property type="entry name" value="PKS_PP-bd"/>
</dbReference>
<evidence type="ECO:0000313" key="10">
    <source>
        <dbReference type="EMBL" id="BBX11283.1"/>
    </source>
</evidence>
<dbReference type="InterPro" id="IPR020841">
    <property type="entry name" value="PKS_Beta-ketoAc_synthase_dom"/>
</dbReference>
<evidence type="ECO:0000256" key="5">
    <source>
        <dbReference type="ARBA" id="ARBA00023268"/>
    </source>
</evidence>
<dbReference type="SUPFAM" id="SSF51735">
    <property type="entry name" value="NAD(P)-binding Rossmann-fold domains"/>
    <property type="match status" value="2"/>
</dbReference>
<evidence type="ECO:0000259" key="7">
    <source>
        <dbReference type="PROSITE" id="PS50075"/>
    </source>
</evidence>
<dbReference type="InterPro" id="IPR032821">
    <property type="entry name" value="PKS_assoc"/>
</dbReference>
<evidence type="ECO:0000256" key="6">
    <source>
        <dbReference type="PROSITE-ProRule" id="PRU01363"/>
    </source>
</evidence>
<dbReference type="InterPro" id="IPR020807">
    <property type="entry name" value="PKS_DH"/>
</dbReference>
<dbReference type="FunFam" id="3.40.47.10:FF:000019">
    <property type="entry name" value="Polyketide synthase type I"/>
    <property type="match status" value="1"/>
</dbReference>
<dbReference type="InterPro" id="IPR014030">
    <property type="entry name" value="Ketoacyl_synth_N"/>
</dbReference>
<dbReference type="RefSeq" id="WP_193465663.1">
    <property type="nucleotide sequence ID" value="NZ_AP022562.1"/>
</dbReference>
<dbReference type="Pfam" id="PF21089">
    <property type="entry name" value="PKS_DH_N"/>
    <property type="match status" value="1"/>
</dbReference>
<dbReference type="Gene3D" id="3.40.47.10">
    <property type="match status" value="1"/>
</dbReference>
<dbReference type="SMART" id="SM00823">
    <property type="entry name" value="PKS_PP"/>
    <property type="match status" value="1"/>
</dbReference>
<dbReference type="Gene3D" id="3.40.50.720">
    <property type="entry name" value="NAD(P)-binding Rossmann-like Domain"/>
    <property type="match status" value="1"/>
</dbReference>
<dbReference type="CDD" id="cd00833">
    <property type="entry name" value="PKS"/>
    <property type="match status" value="1"/>
</dbReference>
<dbReference type="SUPFAM" id="SSF53901">
    <property type="entry name" value="Thiolase-like"/>
    <property type="match status" value="1"/>
</dbReference>
<dbReference type="GO" id="GO:0071770">
    <property type="term" value="P:DIM/DIP cell wall layer assembly"/>
    <property type="evidence" value="ECO:0007669"/>
    <property type="project" value="TreeGrafter"/>
</dbReference>
<keyword evidence="3" id="KW-0808">Transferase</keyword>
<dbReference type="InterPro" id="IPR016035">
    <property type="entry name" value="Acyl_Trfase/lysoPLipase"/>
</dbReference>
<feature type="domain" description="Ketosynthase family 3 (KS3)" evidence="8">
    <location>
        <begin position="17"/>
        <end position="443"/>
    </location>
</feature>
<dbReference type="PANTHER" id="PTHR43775">
    <property type="entry name" value="FATTY ACID SYNTHASE"/>
    <property type="match status" value="1"/>
</dbReference>
<dbReference type="InterPro" id="IPR006162">
    <property type="entry name" value="Ppantetheine_attach_site"/>
</dbReference>
<dbReference type="GO" id="GO:0005886">
    <property type="term" value="C:plasma membrane"/>
    <property type="evidence" value="ECO:0007669"/>
    <property type="project" value="TreeGrafter"/>
</dbReference>
<feature type="region of interest" description="C-terminal hotdog fold" evidence="6">
    <location>
        <begin position="1041"/>
        <end position="1175"/>
    </location>
</feature>
<dbReference type="PROSITE" id="PS52004">
    <property type="entry name" value="KS3_2"/>
    <property type="match status" value="1"/>
</dbReference>
<evidence type="ECO:0000313" key="11">
    <source>
        <dbReference type="Proteomes" id="UP000466997"/>
    </source>
</evidence>
<dbReference type="Pfam" id="PF14765">
    <property type="entry name" value="PS-DH"/>
    <property type="match status" value="1"/>
</dbReference>
<dbReference type="GO" id="GO:0005737">
    <property type="term" value="C:cytoplasm"/>
    <property type="evidence" value="ECO:0007669"/>
    <property type="project" value="TreeGrafter"/>
</dbReference>
<dbReference type="Gene3D" id="3.40.366.10">
    <property type="entry name" value="Malonyl-Coenzyme A Acyl Carrier Protein, domain 2"/>
    <property type="match status" value="1"/>
</dbReference>
<dbReference type="InterPro" id="IPR049551">
    <property type="entry name" value="PKS_DH_C"/>
</dbReference>
<dbReference type="SUPFAM" id="SSF52151">
    <property type="entry name" value="FabD/lysophospholipase-like"/>
    <property type="match status" value="1"/>
</dbReference>
<dbReference type="SMART" id="SM00826">
    <property type="entry name" value="PKS_DH"/>
    <property type="match status" value="1"/>
</dbReference>
<dbReference type="InterPro" id="IPR016036">
    <property type="entry name" value="Malonyl_transacylase_ACP-bd"/>
</dbReference>
<dbReference type="PROSITE" id="PS00012">
    <property type="entry name" value="PHOSPHOPANTETHEINE"/>
    <property type="match status" value="1"/>
</dbReference>
<accession>A0A7I7JHT6</accession>
<gene>
    <name evidence="10" type="primary">ppsA_1</name>
    <name evidence="10" type="ORF">MNVM_03640</name>
</gene>
<dbReference type="InterPro" id="IPR016039">
    <property type="entry name" value="Thiolase-like"/>
</dbReference>
<dbReference type="InterPro" id="IPR057326">
    <property type="entry name" value="KR_dom"/>
</dbReference>
<dbReference type="Gene3D" id="3.30.70.250">
    <property type="entry name" value="Malonyl-CoA ACP transacylase, ACP-binding"/>
    <property type="match status" value="1"/>
</dbReference>
<dbReference type="KEGG" id="mnm:MNVM_03640"/>
<name>A0A7I7JHT6_9MYCO</name>
<dbReference type="Pfam" id="PF00550">
    <property type="entry name" value="PP-binding"/>
    <property type="match status" value="1"/>
</dbReference>
<keyword evidence="1" id="KW-0596">Phosphopantetheine</keyword>
<feature type="domain" description="Carrier" evidence="7">
    <location>
        <begin position="1643"/>
        <end position="1717"/>
    </location>
</feature>
<dbReference type="SMART" id="SM01294">
    <property type="entry name" value="PKS_PP_betabranch"/>
    <property type="match status" value="1"/>
</dbReference>
<feature type="region of interest" description="N-terminal hotdog fold" evidence="6">
    <location>
        <begin position="910"/>
        <end position="1027"/>
    </location>
</feature>
<dbReference type="SUPFAM" id="SSF55048">
    <property type="entry name" value="Probable ACP-binding domain of malonyl-CoA ACP transacylase"/>
    <property type="match status" value="1"/>
</dbReference>
<evidence type="ECO:0000256" key="2">
    <source>
        <dbReference type="ARBA" id="ARBA00022553"/>
    </source>
</evidence>
<dbReference type="InterPro" id="IPR014043">
    <property type="entry name" value="Acyl_transferase_dom"/>
</dbReference>
<reference evidence="10 11" key="1">
    <citation type="journal article" date="2019" name="Emerg. Microbes Infect.">
        <title>Comprehensive subspecies identification of 175 nontuberculous mycobacteria species based on 7547 genomic profiles.</title>
        <authorList>
            <person name="Matsumoto Y."/>
            <person name="Kinjo T."/>
            <person name="Motooka D."/>
            <person name="Nabeya D."/>
            <person name="Jung N."/>
            <person name="Uechi K."/>
            <person name="Horii T."/>
            <person name="Iida T."/>
            <person name="Fujita J."/>
            <person name="Nakamura S."/>
        </authorList>
    </citation>
    <scope>NUCLEOTIDE SEQUENCE [LARGE SCALE GENOMIC DNA]</scope>
    <source>
        <strain evidence="10 11">JCM 6391</strain>
    </source>
</reference>
<dbReference type="InterPro" id="IPR049552">
    <property type="entry name" value="PKS_DH_N"/>
</dbReference>
<evidence type="ECO:0000256" key="4">
    <source>
        <dbReference type="ARBA" id="ARBA00022857"/>
    </source>
</evidence>
<dbReference type="InterPro" id="IPR036291">
    <property type="entry name" value="NAD(P)-bd_dom_sf"/>
</dbReference>
<dbReference type="Gene3D" id="3.10.129.110">
    <property type="entry name" value="Polyketide synthase dehydratase"/>
    <property type="match status" value="1"/>
</dbReference>
<dbReference type="SUPFAM" id="SSF47336">
    <property type="entry name" value="ACP-like"/>
    <property type="match status" value="1"/>
</dbReference>
<organism evidence="10 11">
    <name type="scientific">Mycobacterium novum</name>
    <dbReference type="NCBI Taxonomy" id="2492438"/>
    <lineage>
        <taxon>Bacteria</taxon>
        <taxon>Bacillati</taxon>
        <taxon>Actinomycetota</taxon>
        <taxon>Actinomycetes</taxon>
        <taxon>Mycobacteriales</taxon>
        <taxon>Mycobacteriaceae</taxon>
        <taxon>Mycobacterium</taxon>
    </lineage>
</organism>
<dbReference type="GO" id="GO:0004312">
    <property type="term" value="F:fatty acid synthase activity"/>
    <property type="evidence" value="ECO:0007669"/>
    <property type="project" value="TreeGrafter"/>
</dbReference>
<dbReference type="Pfam" id="PF08659">
    <property type="entry name" value="KR"/>
    <property type="match status" value="1"/>
</dbReference>
<dbReference type="InterPro" id="IPR050091">
    <property type="entry name" value="PKS_NRPS_Biosynth_Enz"/>
</dbReference>
<dbReference type="SMART" id="SM00825">
    <property type="entry name" value="PKS_KS"/>
    <property type="match status" value="1"/>
</dbReference>
<feature type="active site" description="Proton acceptor; for dehydratase activity" evidence="6">
    <location>
        <position position="943"/>
    </location>
</feature>
<dbReference type="PANTHER" id="PTHR43775:SF37">
    <property type="entry name" value="SI:DKEY-61P9.11"/>
    <property type="match status" value="1"/>
</dbReference>
<dbReference type="Gene3D" id="1.10.1200.10">
    <property type="entry name" value="ACP-like"/>
    <property type="match status" value="1"/>
</dbReference>
<keyword evidence="4" id="KW-0521">NADP</keyword>
<dbReference type="InterPro" id="IPR049900">
    <property type="entry name" value="PKS_mFAS_DH"/>
</dbReference>
<dbReference type="PROSITE" id="PS52019">
    <property type="entry name" value="PKS_MFAS_DH"/>
    <property type="match status" value="1"/>
</dbReference>
<dbReference type="InterPro" id="IPR013968">
    <property type="entry name" value="PKS_KR"/>
</dbReference>
<dbReference type="EMBL" id="AP022562">
    <property type="protein sequence ID" value="BBX11283.1"/>
    <property type="molecule type" value="Genomic_DNA"/>
</dbReference>
<feature type="domain" description="PKS/mFAS DH" evidence="9">
    <location>
        <begin position="910"/>
        <end position="1175"/>
    </location>
</feature>
<dbReference type="Proteomes" id="UP000466997">
    <property type="component" value="Chromosome"/>
</dbReference>
<protein>
    <submittedName>
        <fullName evidence="10">Phthiocerol synthesis polyketide synthase type I PpsA</fullName>
    </submittedName>
</protein>
<dbReference type="InterPro" id="IPR042104">
    <property type="entry name" value="PKS_dehydratase_sf"/>
</dbReference>
<dbReference type="Pfam" id="PF00109">
    <property type="entry name" value="ketoacyl-synt"/>
    <property type="match status" value="1"/>
</dbReference>
<dbReference type="SMART" id="SM00827">
    <property type="entry name" value="PKS_AT"/>
    <property type="match status" value="1"/>
</dbReference>
<keyword evidence="11" id="KW-1185">Reference proteome</keyword>
<evidence type="ECO:0000259" key="9">
    <source>
        <dbReference type="PROSITE" id="PS52019"/>
    </source>
</evidence>
<sequence length="1718" mass="180900">MTTHGAHRNAIPSNDTAEPIAIIGIGCRLAGDVTTPADFWRFLLDGRSAVRQVPAERWEPYLRRDPRNAAVLRDTTPWGTFLDDLAGFDAEFFGVSPREAELMDPQQRLALEVCWEALEHAGIAPRSLAGSDTAVLMGVNADDYGKLIMEDLPGIEAWAGIGTALCGVANRVSHLLDLRGPSVALDAACAASLVAVHQACQQLRTGETSLALAGGVSALIGPGLTRVLDQAGATAPDGRSKTFDMAADGYGRGEGAAVVVLKRLDDARRDGNPVLAVVRGGAVAHDGNTPGIMSPNGRAQEDLFRLACASAGIEPTSVDFVEAHGTGTPVGDRVELAALAAVYGAGRPSNAPCLIGSVKPNTGHLEGGAGVVGLIKAALALHQETIPPTAGISKLTTAIDWADSCLRVATEVEAWPRQPDSRRRAAVCSYGYGGTIAHIILEEAPPRPAEHLGPVTAPAAVPVVVPISARTHARLARQADALADHLRARDCSVDQVAATLWTRRSHERIRAAVLADNCDELVGGLDSLANDGQQPAVVTGAVVSGARDGAVWVFSGHGSHWEGMGSELLAHEPAFAAVIDEIDPVFQAELGFSARQALSTGELGATDRVQALTFAIQAGLAALLAERGVRPAAIIGHSVGEVAACVAAGVLDLAQGAKVACYRARGFRHVAGHGAMALVGLSLEEAQRRLCQRSDVVAAISATPESAVVSGTVEAIEQICQRCSDDGISARRVNTDVAFHSPQMDALTDDLARLTAGLPPADEPAVPLYTTALADPRSTAPRDSRYWVANLRGQVRFAEAVIAAAEDGHRLFLEISAHPVVSHSIAETLSHLGLDEHGVVPTLRRQQPELRAVTRALASLYCHGAPFPHGVTATSPWTDNLPVTQWEHQHLWRTPTPPPSGGGIHDVDSHTLLGGQVDITSAVPTRMWQTRLDMSNRPYPGDHPVQGTEIVPAAVLLNTMLTAATTDLADVRLRTPVAPGRTRDIQVVLQEHCLSLASRLVDSDDAPTAGGWLTHCTAVAEINNDGAAPVFELPAVQRRCTEVLPSTHVTDLLESLGVTAMGFEWEILELRCGDGELLARVNAEPDGSTPATWAGLLDAATSTASVLFSDPGRLKMPARIERVAVHGPPCGEALLHARRRAAGAITDVVITDRAGTVLASMTGLAFEDLERSTERESSRLVHRLAWHPTPWRDTDRPDHVTLIGGTDETRAWCTRDLAAAGVPTRSVADPAELPSGDAGSGSGAVVLVLTEPRDEPRVSIELVLRTLKCLVGQGSKARLWVLTRNVHEGTDIEQAPLWGLSRVAAAEHPQLWGGVLDLFEELSEPHLPVPALSSLTGHGVVVVRDGIAYTARLASAPCVGESMHCSPGGTYLITGGTGALGRQMAHRLVDLGARRLVLVSRSGMPDRTVADAPTNPGLVQTVRSLEERGVFVRVAATDIGAAGAAAALQHALRDLPPVLGVVHAAGIETGALLTDTTLAQVDASMHAKVTGARVLDEVFPPGTLNWMLLFSSCGYLTGFPGQGAYACGNAFLDAFARQRRNLGDRTISVAWTAWRGLGMGSTSEYVAAQLESMGMETISADDAMWALDLAMRDDQANTVVLPVTPLAASVAMLADIAPAESDVVESQDPVQAGLPEDPAEASDWVAERVSAAIAGQLGLPDDGVDPHLPLIEMGVDSIMTVAVRRRLEKQIGLTLSPTLLWEHPTAAAVTKKILELLA</sequence>
<keyword evidence="2" id="KW-0597">Phosphoprotein</keyword>
<dbReference type="GO" id="GO:0006633">
    <property type="term" value="P:fatty acid biosynthetic process"/>
    <property type="evidence" value="ECO:0007669"/>
    <property type="project" value="InterPro"/>
</dbReference>
<dbReference type="InterPro" id="IPR009081">
    <property type="entry name" value="PP-bd_ACP"/>
</dbReference>
<evidence type="ECO:0000256" key="3">
    <source>
        <dbReference type="ARBA" id="ARBA00022679"/>
    </source>
</evidence>
<evidence type="ECO:0000259" key="8">
    <source>
        <dbReference type="PROSITE" id="PS52004"/>
    </source>
</evidence>
<dbReference type="GO" id="GO:0031177">
    <property type="term" value="F:phosphopantetheine binding"/>
    <property type="evidence" value="ECO:0007669"/>
    <property type="project" value="InterPro"/>
</dbReference>
<dbReference type="InterPro" id="IPR001227">
    <property type="entry name" value="Ac_transferase_dom_sf"/>
</dbReference>
<dbReference type="PROSITE" id="PS00606">
    <property type="entry name" value="KS3_1"/>
    <property type="match status" value="1"/>
</dbReference>
<dbReference type="Pfam" id="PF02801">
    <property type="entry name" value="Ketoacyl-synt_C"/>
    <property type="match status" value="1"/>
</dbReference>
<evidence type="ECO:0000256" key="1">
    <source>
        <dbReference type="ARBA" id="ARBA00022450"/>
    </source>
</evidence>
<dbReference type="Pfam" id="PF00698">
    <property type="entry name" value="Acyl_transf_1"/>
    <property type="match status" value="1"/>
</dbReference>
<dbReference type="GO" id="GO:0004315">
    <property type="term" value="F:3-oxoacyl-[acyl-carrier-protein] synthase activity"/>
    <property type="evidence" value="ECO:0007669"/>
    <property type="project" value="InterPro"/>
</dbReference>
<dbReference type="PROSITE" id="PS50075">
    <property type="entry name" value="CARRIER"/>
    <property type="match status" value="1"/>
</dbReference>
<keyword evidence="5" id="KW-0511">Multifunctional enzyme</keyword>
<proteinExistence type="predicted"/>
<dbReference type="InterPro" id="IPR036736">
    <property type="entry name" value="ACP-like_sf"/>
</dbReference>